<keyword evidence="2" id="KW-1185">Reference proteome</keyword>
<evidence type="ECO:0000313" key="3">
    <source>
        <dbReference type="WBParaSite" id="maker-unitig_25402-snap-gene-0.3-mRNA-1"/>
    </source>
</evidence>
<reference evidence="3" key="1">
    <citation type="submission" date="2016-11" db="UniProtKB">
        <authorList>
            <consortium name="WormBaseParasite"/>
        </authorList>
    </citation>
    <scope>IDENTIFICATION</scope>
</reference>
<dbReference type="AlphaFoldDB" id="A0A1I8F9T3"/>
<protein>
    <submittedName>
        <fullName evidence="3">Uncharacterized protein</fullName>
    </submittedName>
</protein>
<name>A0A1I8F9T3_9PLAT</name>
<proteinExistence type="predicted"/>
<dbReference type="Proteomes" id="UP000095280">
    <property type="component" value="Unplaced"/>
</dbReference>
<organism evidence="2 3">
    <name type="scientific">Macrostomum lignano</name>
    <dbReference type="NCBI Taxonomy" id="282301"/>
    <lineage>
        <taxon>Eukaryota</taxon>
        <taxon>Metazoa</taxon>
        <taxon>Spiralia</taxon>
        <taxon>Lophotrochozoa</taxon>
        <taxon>Platyhelminthes</taxon>
        <taxon>Rhabditophora</taxon>
        <taxon>Macrostomorpha</taxon>
        <taxon>Macrostomida</taxon>
        <taxon>Macrostomidae</taxon>
        <taxon>Macrostomum</taxon>
    </lineage>
</organism>
<feature type="compositionally biased region" description="Polar residues" evidence="1">
    <location>
        <begin position="1"/>
        <end position="11"/>
    </location>
</feature>
<evidence type="ECO:0000313" key="2">
    <source>
        <dbReference type="Proteomes" id="UP000095280"/>
    </source>
</evidence>
<evidence type="ECO:0000256" key="1">
    <source>
        <dbReference type="SAM" id="MobiDB-lite"/>
    </source>
</evidence>
<sequence>MAVQVSASQLQPGCGQGGQRPLPTLDWLAGSASGADGYTTPDAGQHLRHKRGGSSLLAKLNETRLDRPPRALQPRLARCPRCCHRVQQSISCWL</sequence>
<dbReference type="WBParaSite" id="maker-unitig_25402-snap-gene-0.3-mRNA-1">
    <property type="protein sequence ID" value="maker-unitig_25402-snap-gene-0.3-mRNA-1"/>
    <property type="gene ID" value="maker-unitig_25402-snap-gene-0.3"/>
</dbReference>
<feature type="region of interest" description="Disordered" evidence="1">
    <location>
        <begin position="1"/>
        <end position="54"/>
    </location>
</feature>
<accession>A0A1I8F9T3</accession>